<dbReference type="InterPro" id="IPR028087">
    <property type="entry name" value="Tad_N"/>
</dbReference>
<sequence>MVLLIVFAGMAIDFGMGYNTRRAVNQALDAAVLAAANKLSTEDLTEADVETLIKDYYKANLKNSIAEGITIKDPVVKYELGSDVVSASASIELTNNFLPIINLLTGGGDGENRKLEVGTSSSARFPINHVEVTVIVDVTGSMRSHIGALKRASRSMLDALLPVGTNVQKSRIRVALVPYSEGVRLHASDAQKATFTVSHGSCVHERVRDQAATDVAHDYEDDDGKTDYIGSIFKECPKKAEVVPLTADRSKIEASIGQLEAKGTTAGHTGIAWGWYTISPKWAGFWPTDSAPLPYDTENLRKYAIFMTDGEFNLHYYAEKYEEVDQARASKIEKGENRGPRKAGSNPNGSNYFTGPENIKFAKEVIWKEGSSSGELGTASVRAKDICTNMKAKEITIYSVYYGSGVSAKSVMKDCATSDSTFYHADNESKLIQAFEKIANDIKDIYLSQ</sequence>
<dbReference type="InterPro" id="IPR036465">
    <property type="entry name" value="vWFA_dom_sf"/>
</dbReference>
<feature type="domain" description="Putative Flp pilus-assembly TadG-like N-terminal" evidence="2">
    <location>
        <begin position="1"/>
        <end position="37"/>
    </location>
</feature>
<evidence type="ECO:0000313" key="3">
    <source>
        <dbReference type="EMBL" id="GHB27403.1"/>
    </source>
</evidence>
<protein>
    <recommendedName>
        <fullName evidence="2">Putative Flp pilus-assembly TadG-like N-terminal domain-containing protein</fullName>
    </recommendedName>
</protein>
<proteinExistence type="predicted"/>
<dbReference type="Gene3D" id="3.40.50.410">
    <property type="entry name" value="von Willebrand factor, type A domain"/>
    <property type="match status" value="1"/>
</dbReference>
<organism evidence="3 4">
    <name type="scientific">Pseudovibrio japonicus</name>
    <dbReference type="NCBI Taxonomy" id="366534"/>
    <lineage>
        <taxon>Bacteria</taxon>
        <taxon>Pseudomonadati</taxon>
        <taxon>Pseudomonadota</taxon>
        <taxon>Alphaproteobacteria</taxon>
        <taxon>Hyphomicrobiales</taxon>
        <taxon>Stappiaceae</taxon>
        <taxon>Pseudovibrio</taxon>
    </lineage>
</organism>
<dbReference type="Pfam" id="PF13400">
    <property type="entry name" value="Tad"/>
    <property type="match status" value="1"/>
</dbReference>
<evidence type="ECO:0000256" key="1">
    <source>
        <dbReference type="SAM" id="MobiDB-lite"/>
    </source>
</evidence>
<dbReference type="SUPFAM" id="SSF53300">
    <property type="entry name" value="vWA-like"/>
    <property type="match status" value="1"/>
</dbReference>
<reference evidence="4" key="1">
    <citation type="journal article" date="2019" name="Int. J. Syst. Evol. Microbiol.">
        <title>The Global Catalogue of Microorganisms (GCM) 10K type strain sequencing project: providing services to taxonomists for standard genome sequencing and annotation.</title>
        <authorList>
            <consortium name="The Broad Institute Genomics Platform"/>
            <consortium name="The Broad Institute Genome Sequencing Center for Infectious Disease"/>
            <person name="Wu L."/>
            <person name="Ma J."/>
        </authorList>
    </citation>
    <scope>NUCLEOTIDE SEQUENCE [LARGE SCALE GENOMIC DNA]</scope>
    <source>
        <strain evidence="4">KCTC 12861</strain>
    </source>
</reference>
<accession>A0ABQ3EBR1</accession>
<dbReference type="EMBL" id="BMXE01000002">
    <property type="protein sequence ID" value="GHB27403.1"/>
    <property type="molecule type" value="Genomic_DNA"/>
</dbReference>
<name>A0ABQ3EBR1_9HYPH</name>
<gene>
    <name evidence="3" type="ORF">GCM10007094_14660</name>
</gene>
<evidence type="ECO:0000313" key="4">
    <source>
        <dbReference type="Proteomes" id="UP000637980"/>
    </source>
</evidence>
<evidence type="ECO:0000259" key="2">
    <source>
        <dbReference type="Pfam" id="PF13400"/>
    </source>
</evidence>
<feature type="region of interest" description="Disordered" evidence="1">
    <location>
        <begin position="331"/>
        <end position="353"/>
    </location>
</feature>
<dbReference type="Proteomes" id="UP000637980">
    <property type="component" value="Unassembled WGS sequence"/>
</dbReference>
<keyword evidence="4" id="KW-1185">Reference proteome</keyword>
<comment type="caution">
    <text evidence="3">The sequence shown here is derived from an EMBL/GenBank/DDBJ whole genome shotgun (WGS) entry which is preliminary data.</text>
</comment>